<reference evidence="13 14" key="1">
    <citation type="submission" date="2019-03" db="EMBL/GenBank/DDBJ databases">
        <title>Genomic Encyclopedia of Type Strains, Phase IV (KMG-IV): sequencing the most valuable type-strain genomes for metagenomic binning, comparative biology and taxonomic classification.</title>
        <authorList>
            <person name="Goeker M."/>
        </authorList>
    </citation>
    <scope>NUCLEOTIDE SEQUENCE [LARGE SCALE GENOMIC DNA]</scope>
    <source>
        <strain evidence="13 14">DSM 103923</strain>
    </source>
</reference>
<dbReference type="SUPFAM" id="SSF55874">
    <property type="entry name" value="ATPase domain of HSP90 chaperone/DNA topoisomerase II/histidine kinase"/>
    <property type="match status" value="1"/>
</dbReference>
<dbReference type="PANTHER" id="PTHR43047">
    <property type="entry name" value="TWO-COMPONENT HISTIDINE PROTEIN KINASE"/>
    <property type="match status" value="1"/>
</dbReference>
<dbReference type="SUPFAM" id="SSF52172">
    <property type="entry name" value="CheY-like"/>
    <property type="match status" value="1"/>
</dbReference>
<organism evidence="13 14">
    <name type="scientific">Sulfuritortus calidifontis</name>
    <dbReference type="NCBI Taxonomy" id="1914471"/>
    <lineage>
        <taxon>Bacteria</taxon>
        <taxon>Pseudomonadati</taxon>
        <taxon>Pseudomonadota</taxon>
        <taxon>Betaproteobacteria</taxon>
        <taxon>Nitrosomonadales</taxon>
        <taxon>Thiobacillaceae</taxon>
        <taxon>Sulfuritortus</taxon>
    </lineage>
</organism>
<dbReference type="Pfam" id="PF00672">
    <property type="entry name" value="HAMP"/>
    <property type="match status" value="1"/>
</dbReference>
<keyword evidence="4 7" id="KW-0597">Phosphoprotein</keyword>
<dbReference type="Pfam" id="PF00512">
    <property type="entry name" value="HisKA"/>
    <property type="match status" value="1"/>
</dbReference>
<keyword evidence="9" id="KW-0812">Transmembrane</keyword>
<dbReference type="InterPro" id="IPR003661">
    <property type="entry name" value="HisK_dim/P_dom"/>
</dbReference>
<comment type="subcellular location">
    <subcellularLocation>
        <location evidence="2">Membrane</location>
    </subcellularLocation>
</comment>
<dbReference type="InterPro" id="IPR001789">
    <property type="entry name" value="Sig_transdc_resp-reg_receiver"/>
</dbReference>
<feature type="transmembrane region" description="Helical" evidence="9">
    <location>
        <begin position="172"/>
        <end position="194"/>
    </location>
</feature>
<dbReference type="SMART" id="SM00448">
    <property type="entry name" value="REC"/>
    <property type="match status" value="1"/>
</dbReference>
<dbReference type="AlphaFoldDB" id="A0A4R3JXD1"/>
<dbReference type="SMART" id="SM00388">
    <property type="entry name" value="HisKA"/>
    <property type="match status" value="1"/>
</dbReference>
<comment type="caution">
    <text evidence="13">The sequence shown here is derived from an EMBL/GenBank/DDBJ whole genome shotgun (WGS) entry which is preliminary data.</text>
</comment>
<dbReference type="PANTHER" id="PTHR43047:SF9">
    <property type="entry name" value="HISTIDINE KINASE"/>
    <property type="match status" value="1"/>
</dbReference>
<dbReference type="Pfam" id="PF09984">
    <property type="entry name" value="sCache_4"/>
    <property type="match status" value="1"/>
</dbReference>
<keyword evidence="6 13" id="KW-0418">Kinase</keyword>
<dbReference type="EC" id="2.7.13.3" evidence="3"/>
<evidence type="ECO:0000313" key="14">
    <source>
        <dbReference type="Proteomes" id="UP000295135"/>
    </source>
</evidence>
<dbReference type="PROSITE" id="PS50109">
    <property type="entry name" value="HIS_KIN"/>
    <property type="match status" value="1"/>
</dbReference>
<dbReference type="FunFam" id="3.30.565.10:FF:000049">
    <property type="entry name" value="Two-component sensor histidine kinase"/>
    <property type="match status" value="1"/>
</dbReference>
<dbReference type="Gene3D" id="3.30.565.10">
    <property type="entry name" value="Histidine kinase-like ATPase, C-terminal domain"/>
    <property type="match status" value="1"/>
</dbReference>
<evidence type="ECO:0000259" key="12">
    <source>
        <dbReference type="PROSITE" id="PS50885"/>
    </source>
</evidence>
<dbReference type="Gene3D" id="6.10.340.10">
    <property type="match status" value="1"/>
</dbReference>
<proteinExistence type="predicted"/>
<evidence type="ECO:0000259" key="11">
    <source>
        <dbReference type="PROSITE" id="PS50110"/>
    </source>
</evidence>
<dbReference type="GO" id="GO:0009927">
    <property type="term" value="F:histidine phosphotransfer kinase activity"/>
    <property type="evidence" value="ECO:0007669"/>
    <property type="project" value="TreeGrafter"/>
</dbReference>
<feature type="transmembrane region" description="Helical" evidence="9">
    <location>
        <begin position="6"/>
        <end position="31"/>
    </location>
</feature>
<dbReference type="Pfam" id="PF02518">
    <property type="entry name" value="HATPase_c"/>
    <property type="match status" value="1"/>
</dbReference>
<feature type="modified residue" description="4-aspartylphosphate" evidence="7">
    <location>
        <position position="566"/>
    </location>
</feature>
<dbReference type="InterPro" id="IPR003594">
    <property type="entry name" value="HATPase_dom"/>
</dbReference>
<keyword evidence="14" id="KW-1185">Reference proteome</keyword>
<keyword evidence="5" id="KW-0808">Transferase</keyword>
<dbReference type="Gene3D" id="3.40.50.2300">
    <property type="match status" value="1"/>
</dbReference>
<comment type="catalytic activity">
    <reaction evidence="1">
        <text>ATP + protein L-histidine = ADP + protein N-phospho-L-histidine.</text>
        <dbReference type="EC" id="2.7.13.3"/>
    </reaction>
</comment>
<dbReference type="SUPFAM" id="SSF158472">
    <property type="entry name" value="HAMP domain-like"/>
    <property type="match status" value="1"/>
</dbReference>
<dbReference type="InterPro" id="IPR036890">
    <property type="entry name" value="HATPase_C_sf"/>
</dbReference>
<dbReference type="PRINTS" id="PR00344">
    <property type="entry name" value="BCTRLSENSOR"/>
</dbReference>
<evidence type="ECO:0000256" key="9">
    <source>
        <dbReference type="SAM" id="Phobius"/>
    </source>
</evidence>
<dbReference type="SMART" id="SM00387">
    <property type="entry name" value="HATPase_c"/>
    <property type="match status" value="1"/>
</dbReference>
<accession>A0A4R3JXD1</accession>
<feature type="coiled-coil region" evidence="8">
    <location>
        <begin position="240"/>
        <end position="274"/>
    </location>
</feature>
<protein>
    <recommendedName>
        <fullName evidence="3">histidine kinase</fullName>
        <ecNumber evidence="3">2.7.13.3</ecNumber>
    </recommendedName>
</protein>
<dbReference type="OrthoDB" id="6114847at2"/>
<feature type="domain" description="Histidine kinase" evidence="10">
    <location>
        <begin position="281"/>
        <end position="494"/>
    </location>
</feature>
<keyword evidence="9" id="KW-0472">Membrane</keyword>
<dbReference type="InterPro" id="IPR036097">
    <property type="entry name" value="HisK_dim/P_sf"/>
</dbReference>
<dbReference type="SUPFAM" id="SSF47384">
    <property type="entry name" value="Homodimeric domain of signal transducing histidine kinase"/>
    <property type="match status" value="1"/>
</dbReference>
<evidence type="ECO:0000313" key="13">
    <source>
        <dbReference type="EMBL" id="TCS73060.1"/>
    </source>
</evidence>
<sequence length="635" mass="68852">MKNLGIQRTILLAVLLPSVTIAIAVAAYFTFDRIRDSENAWRMLGYNMARNLATSSEYAIVTGNRPMLATLAHAAAKEPGVRFVMVKDEAGQPLSWSGMVDHAVLMGAGEQDRAHLEAQWIISLPVELRSLNLNDPMLDIAGGQGASQPPKVIGTVLLGMSTDNLEELKRHLLLAGLLIMGLGTILAGVIAVVVSRTLSRPILALSQVVGRLGGGELAVRAEQDTGGEIGHLQAGVNRMAVSLEQHNSLLQQRVREATEDLERKRQEAEQANLAKSRFLASVSHDLRQPMHALGLFTELLHQQLTDDQHLGIVQRMQASVSQLEGMFNALLDLSKLDAGAVQPNFRDFDLKPYLRKLDEEFAPLAEEKGIALRVRLASAGTYSDSLLLARILNNLVANAIHYTQRGGVLVACRRRHDHWLLQVWDTGIGIAPEDLPRIFEEYYQVGNPERNRRHGMGLGLAIVAKLARLLGHELQVHSRPGRGTVFSLKLPVAPLALPEASPSVLPPPTASFSGQCVLVIDDDPDVLDSMAALLSSWGLRPLLAPSLDAVWPLLETGAVPDAVVSDFRLPGEADGLVAIERLRERFGAELPAALISGDTVPQSVARMNASGLTILHKPVAPARLHALLTGLLTQR</sequence>
<evidence type="ECO:0000256" key="3">
    <source>
        <dbReference type="ARBA" id="ARBA00012438"/>
    </source>
</evidence>
<dbReference type="CDD" id="cd06225">
    <property type="entry name" value="HAMP"/>
    <property type="match status" value="1"/>
</dbReference>
<feature type="domain" description="Response regulatory" evidence="11">
    <location>
        <begin position="516"/>
        <end position="632"/>
    </location>
</feature>
<evidence type="ECO:0000256" key="1">
    <source>
        <dbReference type="ARBA" id="ARBA00000085"/>
    </source>
</evidence>
<evidence type="ECO:0000259" key="10">
    <source>
        <dbReference type="PROSITE" id="PS50109"/>
    </source>
</evidence>
<evidence type="ECO:0000256" key="4">
    <source>
        <dbReference type="ARBA" id="ARBA00022553"/>
    </source>
</evidence>
<dbReference type="RefSeq" id="WP_126462299.1">
    <property type="nucleotide sequence ID" value="NZ_AP018721.1"/>
</dbReference>
<dbReference type="GO" id="GO:0000155">
    <property type="term" value="F:phosphorelay sensor kinase activity"/>
    <property type="evidence" value="ECO:0007669"/>
    <property type="project" value="InterPro"/>
</dbReference>
<evidence type="ECO:0000256" key="8">
    <source>
        <dbReference type="SAM" id="Coils"/>
    </source>
</evidence>
<keyword evidence="8" id="KW-0175">Coiled coil</keyword>
<dbReference type="SMART" id="SM00304">
    <property type="entry name" value="HAMP"/>
    <property type="match status" value="1"/>
</dbReference>
<dbReference type="PROSITE" id="PS50110">
    <property type="entry name" value="RESPONSE_REGULATORY"/>
    <property type="match status" value="1"/>
</dbReference>
<dbReference type="InterPro" id="IPR003660">
    <property type="entry name" value="HAMP_dom"/>
</dbReference>
<dbReference type="CDD" id="cd00082">
    <property type="entry name" value="HisKA"/>
    <property type="match status" value="1"/>
</dbReference>
<dbReference type="CDD" id="cd00156">
    <property type="entry name" value="REC"/>
    <property type="match status" value="1"/>
</dbReference>
<dbReference type="InterPro" id="IPR005467">
    <property type="entry name" value="His_kinase_dom"/>
</dbReference>
<dbReference type="Pfam" id="PF00072">
    <property type="entry name" value="Response_reg"/>
    <property type="match status" value="1"/>
</dbReference>
<dbReference type="PROSITE" id="PS50885">
    <property type="entry name" value="HAMP"/>
    <property type="match status" value="1"/>
</dbReference>
<keyword evidence="9" id="KW-1133">Transmembrane helix</keyword>
<dbReference type="InterPro" id="IPR019247">
    <property type="entry name" value="Histidine_kinase_BarA_N"/>
</dbReference>
<dbReference type="Proteomes" id="UP000295135">
    <property type="component" value="Unassembled WGS sequence"/>
</dbReference>
<evidence type="ECO:0000256" key="7">
    <source>
        <dbReference type="PROSITE-ProRule" id="PRU00169"/>
    </source>
</evidence>
<dbReference type="Gene3D" id="1.10.287.130">
    <property type="match status" value="1"/>
</dbReference>
<evidence type="ECO:0000256" key="6">
    <source>
        <dbReference type="ARBA" id="ARBA00022777"/>
    </source>
</evidence>
<dbReference type="InterPro" id="IPR011006">
    <property type="entry name" value="CheY-like_superfamily"/>
</dbReference>
<feature type="domain" description="HAMP" evidence="12">
    <location>
        <begin position="196"/>
        <end position="248"/>
    </location>
</feature>
<dbReference type="EMBL" id="SLZY01000003">
    <property type="protein sequence ID" value="TCS73060.1"/>
    <property type="molecule type" value="Genomic_DNA"/>
</dbReference>
<evidence type="ECO:0000256" key="2">
    <source>
        <dbReference type="ARBA" id="ARBA00004370"/>
    </source>
</evidence>
<evidence type="ECO:0000256" key="5">
    <source>
        <dbReference type="ARBA" id="ARBA00022679"/>
    </source>
</evidence>
<dbReference type="GO" id="GO:0005886">
    <property type="term" value="C:plasma membrane"/>
    <property type="evidence" value="ECO:0007669"/>
    <property type="project" value="TreeGrafter"/>
</dbReference>
<name>A0A4R3JXD1_9PROT</name>
<dbReference type="InterPro" id="IPR004358">
    <property type="entry name" value="Sig_transdc_His_kin-like_C"/>
</dbReference>
<gene>
    <name evidence="13" type="ORF">EDC61_103183</name>
</gene>